<organism evidence="6 7">
    <name type="scientific">Alteromonas oceani</name>
    <dbReference type="NCBI Taxonomy" id="2071609"/>
    <lineage>
        <taxon>Bacteria</taxon>
        <taxon>Pseudomonadati</taxon>
        <taxon>Pseudomonadota</taxon>
        <taxon>Gammaproteobacteria</taxon>
        <taxon>Alteromonadales</taxon>
        <taxon>Alteromonadaceae</taxon>
        <taxon>Alteromonas/Salinimonas group</taxon>
        <taxon>Alteromonas</taxon>
    </lineage>
</organism>
<dbReference type="RefSeq" id="WP_123326827.1">
    <property type="nucleotide sequence ID" value="NZ_JBHRSX010000011.1"/>
</dbReference>
<dbReference type="Pfam" id="PF00589">
    <property type="entry name" value="Phage_integrase"/>
    <property type="match status" value="1"/>
</dbReference>
<proteinExistence type="inferred from homology"/>
<dbReference type="PANTHER" id="PTHR30349">
    <property type="entry name" value="PHAGE INTEGRASE-RELATED"/>
    <property type="match status" value="1"/>
</dbReference>
<comment type="similarity">
    <text evidence="1">Belongs to the 'phage' integrase family.</text>
</comment>
<dbReference type="Proteomes" id="UP001595477">
    <property type="component" value="Unassembled WGS sequence"/>
</dbReference>
<dbReference type="Gene3D" id="1.10.443.10">
    <property type="entry name" value="Intergrase catalytic core"/>
    <property type="match status" value="1"/>
</dbReference>
<dbReference type="CDD" id="cd00397">
    <property type="entry name" value="DNA_BRE_C"/>
    <property type="match status" value="1"/>
</dbReference>
<dbReference type="InterPro" id="IPR002104">
    <property type="entry name" value="Integrase_catalytic"/>
</dbReference>
<dbReference type="InterPro" id="IPR011010">
    <property type="entry name" value="DNA_brk_join_enz"/>
</dbReference>
<keyword evidence="2" id="KW-0229">DNA integration</keyword>
<keyword evidence="4" id="KW-0233">DNA recombination</keyword>
<gene>
    <name evidence="6" type="ORF">ACFOEW_03585</name>
</gene>
<feature type="domain" description="Tyr recombinase" evidence="5">
    <location>
        <begin position="199"/>
        <end position="417"/>
    </location>
</feature>
<accession>A0ABV7JXL1</accession>
<evidence type="ECO:0000313" key="7">
    <source>
        <dbReference type="Proteomes" id="UP001595477"/>
    </source>
</evidence>
<evidence type="ECO:0000256" key="1">
    <source>
        <dbReference type="ARBA" id="ARBA00008857"/>
    </source>
</evidence>
<sequence length="461" mass="52451">MMQYPLVRKAFYMIGDPIDGVIADRSGNLYRPYQLFVQHMLERGYATNSVSAYADHVYRFLNYVTRAIELTPGPIDKPALRLIILSYTSYLLHGEESPNAIVRQIATEQGKTLKTSLNSLAPIDHAISYFIRFGELEQLDEAGEGDIAPLFSAAQNLVSSFENKKIKKNSMIAGVIKGGLTAKERVSYGVLIRKRSKKKNKVYTTQSIDLSRVSSLIESATNLRDKTFYSLLAASGARSHEALQLRLTDVDVVNKEVYLRDPNEIDRNTLGLTPDEEGKLAWKGRNTETTFLIEPFKSMFFNYLAQYMKQDRVSTCGHPFIFQNYKTLRPFFCSDRSSRIKQFKAAAKKSGIVDTTCISPHSLRHTYGTYTLNYLPIPNGEFGLPIQYVRILMGHESLSSTEVYAKEDEDILKEQIQYANELLFEANEVDLKMISLKYQESKLSKIKNEISRLLNKDKKDD</sequence>
<dbReference type="PROSITE" id="PS51898">
    <property type="entry name" value="TYR_RECOMBINASE"/>
    <property type="match status" value="1"/>
</dbReference>
<dbReference type="InterPro" id="IPR050090">
    <property type="entry name" value="Tyrosine_recombinase_XerCD"/>
</dbReference>
<keyword evidence="3" id="KW-0238">DNA-binding</keyword>
<evidence type="ECO:0000259" key="5">
    <source>
        <dbReference type="PROSITE" id="PS51898"/>
    </source>
</evidence>
<evidence type="ECO:0000313" key="6">
    <source>
        <dbReference type="EMBL" id="MFC3200901.1"/>
    </source>
</evidence>
<reference evidence="7" key="1">
    <citation type="journal article" date="2019" name="Int. J. Syst. Evol. Microbiol.">
        <title>The Global Catalogue of Microorganisms (GCM) 10K type strain sequencing project: providing services to taxonomists for standard genome sequencing and annotation.</title>
        <authorList>
            <consortium name="The Broad Institute Genomics Platform"/>
            <consortium name="The Broad Institute Genome Sequencing Center for Infectious Disease"/>
            <person name="Wu L."/>
            <person name="Ma J."/>
        </authorList>
    </citation>
    <scope>NUCLEOTIDE SEQUENCE [LARGE SCALE GENOMIC DNA]</scope>
    <source>
        <strain evidence="7">KCTC 52449</strain>
    </source>
</reference>
<protein>
    <submittedName>
        <fullName evidence="6">Tyrosine-type recombinase/integrase</fullName>
    </submittedName>
</protein>
<keyword evidence="7" id="KW-1185">Reference proteome</keyword>
<comment type="caution">
    <text evidence="6">The sequence shown here is derived from an EMBL/GenBank/DDBJ whole genome shotgun (WGS) entry which is preliminary data.</text>
</comment>
<dbReference type="EMBL" id="JBHRSX010000011">
    <property type="protein sequence ID" value="MFC3200901.1"/>
    <property type="molecule type" value="Genomic_DNA"/>
</dbReference>
<dbReference type="InterPro" id="IPR013762">
    <property type="entry name" value="Integrase-like_cat_sf"/>
</dbReference>
<evidence type="ECO:0000256" key="3">
    <source>
        <dbReference type="ARBA" id="ARBA00023125"/>
    </source>
</evidence>
<evidence type="ECO:0000256" key="2">
    <source>
        <dbReference type="ARBA" id="ARBA00022908"/>
    </source>
</evidence>
<name>A0ABV7JXL1_9ALTE</name>
<dbReference type="SUPFAM" id="SSF56349">
    <property type="entry name" value="DNA breaking-rejoining enzymes"/>
    <property type="match status" value="1"/>
</dbReference>
<evidence type="ECO:0000256" key="4">
    <source>
        <dbReference type="ARBA" id="ARBA00023172"/>
    </source>
</evidence>
<dbReference type="PANTHER" id="PTHR30349:SF41">
    <property type="entry name" value="INTEGRASE_RECOMBINASE PROTEIN MJ0367-RELATED"/>
    <property type="match status" value="1"/>
</dbReference>